<dbReference type="RefSeq" id="WP_254569806.1">
    <property type="nucleotide sequence ID" value="NZ_CP098502.1"/>
</dbReference>
<keyword evidence="2" id="KW-1185">Reference proteome</keyword>
<accession>A0ABY5DQN6</accession>
<reference evidence="1 2" key="1">
    <citation type="submission" date="2022-06" db="EMBL/GenBank/DDBJ databases">
        <title>Paraconexibacter antarcticus.</title>
        <authorList>
            <person name="Kim C.S."/>
        </authorList>
    </citation>
    <scope>NUCLEOTIDE SEQUENCE [LARGE SCALE GENOMIC DNA]</scope>
    <source>
        <strain evidence="1 2">02-257</strain>
    </source>
</reference>
<dbReference type="Proteomes" id="UP001056035">
    <property type="component" value="Chromosome"/>
</dbReference>
<organism evidence="1 2">
    <name type="scientific">Paraconexibacter antarcticus</name>
    <dbReference type="NCBI Taxonomy" id="2949664"/>
    <lineage>
        <taxon>Bacteria</taxon>
        <taxon>Bacillati</taxon>
        <taxon>Actinomycetota</taxon>
        <taxon>Thermoleophilia</taxon>
        <taxon>Solirubrobacterales</taxon>
        <taxon>Paraconexibacteraceae</taxon>
        <taxon>Paraconexibacter</taxon>
    </lineage>
</organism>
<proteinExistence type="predicted"/>
<protein>
    <submittedName>
        <fullName evidence="1">Uncharacterized protein</fullName>
    </submittedName>
</protein>
<dbReference type="EMBL" id="CP098502">
    <property type="protein sequence ID" value="UTI63072.1"/>
    <property type="molecule type" value="Genomic_DNA"/>
</dbReference>
<evidence type="ECO:0000313" key="2">
    <source>
        <dbReference type="Proteomes" id="UP001056035"/>
    </source>
</evidence>
<evidence type="ECO:0000313" key="1">
    <source>
        <dbReference type="EMBL" id="UTI63072.1"/>
    </source>
</evidence>
<name>A0ABY5DQN6_9ACTN</name>
<sequence length="95" mass="10671">MALFFIDTATGQVATQHQLVEAGVAPEDGIPSRPWFRIQGTGDATTMWYAVMRRKEKGIFIGSLVFRHSPHHSLLLERGWEEIAVEEIRATVPLP</sequence>
<gene>
    <name evidence="1" type="ORF">NBH00_17105</name>
</gene>